<dbReference type="InterPro" id="IPR011006">
    <property type="entry name" value="CheY-like_superfamily"/>
</dbReference>
<sequence length="123" mass="13179">MIVDDSEQFLSVATKHLIRGGLDVVATATNHGEALQRVEELQPDIVLVDINLGAESGVDLARRLVERFPDLHSRVVLISNMDEDDVADLIADTPAAGFLPKTVLSAQAVGDLVDRNHGGSARN</sequence>
<dbReference type="InterPro" id="IPR050595">
    <property type="entry name" value="Bact_response_regulator"/>
</dbReference>
<dbReference type="PANTHER" id="PTHR44591">
    <property type="entry name" value="STRESS RESPONSE REGULATOR PROTEIN 1"/>
    <property type="match status" value="1"/>
</dbReference>
<feature type="domain" description="Response regulatory" evidence="3">
    <location>
        <begin position="1"/>
        <end position="116"/>
    </location>
</feature>
<reference evidence="4 5" key="1">
    <citation type="submission" date="2019-06" db="EMBL/GenBank/DDBJ databases">
        <title>Sequencing the genomes of 1000 actinobacteria strains.</title>
        <authorList>
            <person name="Klenk H.-P."/>
        </authorList>
    </citation>
    <scope>NUCLEOTIDE SEQUENCE [LARGE SCALE GENOMIC DNA]</scope>
    <source>
        <strain evidence="4 5">DSM 45511</strain>
    </source>
</reference>
<keyword evidence="5" id="KW-1185">Reference proteome</keyword>
<name>A0A543FRU3_9PSEU</name>
<keyword evidence="1 2" id="KW-0597">Phosphoprotein</keyword>
<dbReference type="AlphaFoldDB" id="A0A543FRU3"/>
<dbReference type="PROSITE" id="PS50110">
    <property type="entry name" value="RESPONSE_REGULATORY"/>
    <property type="match status" value="1"/>
</dbReference>
<dbReference type="Pfam" id="PF00072">
    <property type="entry name" value="Response_reg"/>
    <property type="match status" value="1"/>
</dbReference>
<gene>
    <name evidence="4" type="ORF">FB388_3743</name>
</gene>
<dbReference type="EMBL" id="VFPH01000002">
    <property type="protein sequence ID" value="TQM36563.1"/>
    <property type="molecule type" value="Genomic_DNA"/>
</dbReference>
<dbReference type="OrthoDB" id="7352332at2"/>
<dbReference type="RefSeq" id="WP_142103451.1">
    <property type="nucleotide sequence ID" value="NZ_VFPH01000002.1"/>
</dbReference>
<protein>
    <submittedName>
        <fullName evidence="4">Response regulator receiver domain-containing protein</fullName>
    </submittedName>
</protein>
<dbReference type="Proteomes" id="UP000319818">
    <property type="component" value="Unassembled WGS sequence"/>
</dbReference>
<dbReference type="InterPro" id="IPR058245">
    <property type="entry name" value="NreC/VraR/RcsB-like_REC"/>
</dbReference>
<evidence type="ECO:0000313" key="5">
    <source>
        <dbReference type="Proteomes" id="UP000319818"/>
    </source>
</evidence>
<evidence type="ECO:0000259" key="3">
    <source>
        <dbReference type="PROSITE" id="PS50110"/>
    </source>
</evidence>
<feature type="modified residue" description="4-aspartylphosphate" evidence="2">
    <location>
        <position position="49"/>
    </location>
</feature>
<dbReference type="PANTHER" id="PTHR44591:SF3">
    <property type="entry name" value="RESPONSE REGULATORY DOMAIN-CONTAINING PROTEIN"/>
    <property type="match status" value="1"/>
</dbReference>
<dbReference type="CDD" id="cd17535">
    <property type="entry name" value="REC_NarL-like"/>
    <property type="match status" value="1"/>
</dbReference>
<accession>A0A543FRU3</accession>
<proteinExistence type="predicted"/>
<evidence type="ECO:0000256" key="2">
    <source>
        <dbReference type="PROSITE-ProRule" id="PRU00169"/>
    </source>
</evidence>
<evidence type="ECO:0000313" key="4">
    <source>
        <dbReference type="EMBL" id="TQM36563.1"/>
    </source>
</evidence>
<dbReference type="SMART" id="SM00448">
    <property type="entry name" value="REC"/>
    <property type="match status" value="1"/>
</dbReference>
<dbReference type="GO" id="GO:0000160">
    <property type="term" value="P:phosphorelay signal transduction system"/>
    <property type="evidence" value="ECO:0007669"/>
    <property type="project" value="InterPro"/>
</dbReference>
<dbReference type="SUPFAM" id="SSF52172">
    <property type="entry name" value="CheY-like"/>
    <property type="match status" value="1"/>
</dbReference>
<evidence type="ECO:0000256" key="1">
    <source>
        <dbReference type="ARBA" id="ARBA00022553"/>
    </source>
</evidence>
<comment type="caution">
    <text evidence="4">The sequence shown here is derived from an EMBL/GenBank/DDBJ whole genome shotgun (WGS) entry which is preliminary data.</text>
</comment>
<dbReference type="Gene3D" id="3.40.50.2300">
    <property type="match status" value="1"/>
</dbReference>
<organism evidence="4 5">
    <name type="scientific">Pseudonocardia cypriaca</name>
    <dbReference type="NCBI Taxonomy" id="882449"/>
    <lineage>
        <taxon>Bacteria</taxon>
        <taxon>Bacillati</taxon>
        <taxon>Actinomycetota</taxon>
        <taxon>Actinomycetes</taxon>
        <taxon>Pseudonocardiales</taxon>
        <taxon>Pseudonocardiaceae</taxon>
        <taxon>Pseudonocardia</taxon>
    </lineage>
</organism>
<dbReference type="InterPro" id="IPR001789">
    <property type="entry name" value="Sig_transdc_resp-reg_receiver"/>
</dbReference>